<feature type="region of interest" description="Disordered" evidence="1">
    <location>
        <begin position="125"/>
        <end position="215"/>
    </location>
</feature>
<feature type="compositionally biased region" description="Low complexity" evidence="1">
    <location>
        <begin position="125"/>
        <end position="137"/>
    </location>
</feature>
<evidence type="ECO:0000256" key="1">
    <source>
        <dbReference type="SAM" id="MobiDB-lite"/>
    </source>
</evidence>
<organism evidence="2 3">
    <name type="scientific">Aureimonas glaciei</name>
    <dbReference type="NCBI Taxonomy" id="1776957"/>
    <lineage>
        <taxon>Bacteria</taxon>
        <taxon>Pseudomonadati</taxon>
        <taxon>Pseudomonadota</taxon>
        <taxon>Alphaproteobacteria</taxon>
        <taxon>Hyphomicrobiales</taxon>
        <taxon>Aurantimonadaceae</taxon>
        <taxon>Aureimonas</taxon>
    </lineage>
</organism>
<reference evidence="2" key="1">
    <citation type="journal article" date="2014" name="Int. J. Syst. Evol. Microbiol.">
        <title>Complete genome sequence of Corynebacterium casei LMG S-19264T (=DSM 44701T), isolated from a smear-ripened cheese.</title>
        <authorList>
            <consortium name="US DOE Joint Genome Institute (JGI-PGF)"/>
            <person name="Walter F."/>
            <person name="Albersmeier A."/>
            <person name="Kalinowski J."/>
            <person name="Ruckert C."/>
        </authorList>
    </citation>
    <scope>NUCLEOTIDE SEQUENCE</scope>
    <source>
        <strain evidence="2">CGMCC 1.15493</strain>
    </source>
</reference>
<protein>
    <recommendedName>
        <fullName evidence="4">DUF2336 domain-containing protein</fullName>
    </recommendedName>
</protein>
<dbReference type="Proteomes" id="UP000613160">
    <property type="component" value="Unassembled WGS sequence"/>
</dbReference>
<reference evidence="2" key="2">
    <citation type="submission" date="2020-09" db="EMBL/GenBank/DDBJ databases">
        <authorList>
            <person name="Sun Q."/>
            <person name="Zhou Y."/>
        </authorList>
    </citation>
    <scope>NUCLEOTIDE SEQUENCE</scope>
    <source>
        <strain evidence="2">CGMCC 1.15493</strain>
    </source>
</reference>
<feature type="region of interest" description="Disordered" evidence="1">
    <location>
        <begin position="344"/>
        <end position="382"/>
    </location>
</feature>
<feature type="compositionally biased region" description="Low complexity" evidence="1">
    <location>
        <begin position="145"/>
        <end position="159"/>
    </location>
</feature>
<feature type="compositionally biased region" description="Low complexity" evidence="1">
    <location>
        <begin position="166"/>
        <end position="182"/>
    </location>
</feature>
<dbReference type="RefSeq" id="WP_188849884.1">
    <property type="nucleotide sequence ID" value="NZ_BMJJ01000003.1"/>
</dbReference>
<keyword evidence="3" id="KW-1185">Reference proteome</keyword>
<proteinExistence type="predicted"/>
<gene>
    <name evidence="2" type="ORF">GCM10011335_14000</name>
</gene>
<dbReference type="AlphaFoldDB" id="A0A916XUD0"/>
<evidence type="ECO:0008006" key="4">
    <source>
        <dbReference type="Google" id="ProtNLM"/>
    </source>
</evidence>
<accession>A0A916XUD0</accession>
<evidence type="ECO:0000313" key="2">
    <source>
        <dbReference type="EMBL" id="GGD12304.1"/>
    </source>
</evidence>
<sequence length="382" mass="40162">MKDDSPRLFRALEKTAGRDGFDTIVSAAVASYGSLRSPGDNQARDFGRLVVPLWDKIQPETRRALAAALSHSPRVPRPIVELLIAEPLEISAPFLMSSPALGATDLLALRTSRDRRLRKIIAGRAASGATASADAPAPDAPSPQAPSATAEPVAAVPAAAAPPAPAAAAPATPAVPAGRVAPEQPVAARPSETSPASVSPPEDDVPAPLPAPTGAADLIRETLRRLALPGGRDRVAPTLHELVALAVQQDGARFYEGLRQALDLADEVLQKIADDESGERLAVAIKALGATPADALTILMMLKPDIGLDVAKFSLMTRFYRALKAEDCAALARGPRARRTVAAPRLEPQYEDLQPLPRTAPPADFGRRVQRPFGEQKGFRSG</sequence>
<name>A0A916XUD0_9HYPH</name>
<dbReference type="EMBL" id="BMJJ01000003">
    <property type="protein sequence ID" value="GGD12304.1"/>
    <property type="molecule type" value="Genomic_DNA"/>
</dbReference>
<evidence type="ECO:0000313" key="3">
    <source>
        <dbReference type="Proteomes" id="UP000613160"/>
    </source>
</evidence>
<comment type="caution">
    <text evidence="2">The sequence shown here is derived from an EMBL/GenBank/DDBJ whole genome shotgun (WGS) entry which is preliminary data.</text>
</comment>